<feature type="transmembrane region" description="Helical" evidence="2">
    <location>
        <begin position="77"/>
        <end position="95"/>
    </location>
</feature>
<dbReference type="AlphaFoldDB" id="A0A4R7ZTL1"/>
<keyword evidence="2" id="KW-0472">Membrane</keyword>
<comment type="caution">
    <text evidence="3">The sequence shown here is derived from an EMBL/GenBank/DDBJ whole genome shotgun (WGS) entry which is preliminary data.</text>
</comment>
<protein>
    <submittedName>
        <fullName evidence="3">Uncharacterized protein</fullName>
    </submittedName>
</protein>
<evidence type="ECO:0000313" key="4">
    <source>
        <dbReference type="Proteomes" id="UP000295447"/>
    </source>
</evidence>
<feature type="region of interest" description="Disordered" evidence="1">
    <location>
        <begin position="1"/>
        <end position="33"/>
    </location>
</feature>
<evidence type="ECO:0000256" key="1">
    <source>
        <dbReference type="SAM" id="MobiDB-lite"/>
    </source>
</evidence>
<feature type="transmembrane region" description="Helical" evidence="2">
    <location>
        <begin position="43"/>
        <end position="65"/>
    </location>
</feature>
<dbReference type="EMBL" id="SODF01000001">
    <property type="protein sequence ID" value="TDW21339.1"/>
    <property type="molecule type" value="Genomic_DNA"/>
</dbReference>
<keyword evidence="4" id="KW-1185">Reference proteome</keyword>
<dbReference type="Proteomes" id="UP000295447">
    <property type="component" value="Unassembled WGS sequence"/>
</dbReference>
<reference evidence="3 4" key="1">
    <citation type="submission" date="2019-03" db="EMBL/GenBank/DDBJ databases">
        <title>Genomic Encyclopedia of Type Strains, Phase III (KMG-III): the genomes of soil and plant-associated and newly described type strains.</title>
        <authorList>
            <person name="Whitman W."/>
        </authorList>
    </citation>
    <scope>NUCLEOTIDE SEQUENCE [LARGE SCALE GENOMIC DNA]</scope>
    <source>
        <strain evidence="3 4">VKM Ac-2570</strain>
    </source>
</reference>
<accession>A0A4R7ZTL1</accession>
<organism evidence="3 4">
    <name type="scientific">Kribbella kalugense</name>
    <dbReference type="NCBI Taxonomy" id="2512221"/>
    <lineage>
        <taxon>Bacteria</taxon>
        <taxon>Bacillati</taxon>
        <taxon>Actinomycetota</taxon>
        <taxon>Actinomycetes</taxon>
        <taxon>Propionibacteriales</taxon>
        <taxon>Kribbellaceae</taxon>
        <taxon>Kribbella</taxon>
    </lineage>
</organism>
<feature type="compositionally biased region" description="Basic and acidic residues" evidence="1">
    <location>
        <begin position="14"/>
        <end position="24"/>
    </location>
</feature>
<evidence type="ECO:0000256" key="2">
    <source>
        <dbReference type="SAM" id="Phobius"/>
    </source>
</evidence>
<gene>
    <name evidence="3" type="ORF">EV650_0158</name>
</gene>
<keyword evidence="2" id="KW-1133">Transmembrane helix</keyword>
<proteinExistence type="predicted"/>
<evidence type="ECO:0000313" key="3">
    <source>
        <dbReference type="EMBL" id="TDW21339.1"/>
    </source>
</evidence>
<name>A0A4R7ZTL1_9ACTN</name>
<keyword evidence="2" id="KW-0812">Transmembrane</keyword>
<feature type="transmembrane region" description="Helical" evidence="2">
    <location>
        <begin position="102"/>
        <end position="120"/>
    </location>
</feature>
<sequence length="121" mass="13404">MMEQAQNTEPQEPAPERPRPAERRMARRRRTPRPMNIETVQRWVVSAVVFHVGTVPAVTLAVYSIGVAATDFGRGVGLWFMSGVIGILTAAGILAIHRRKPLSPWLLLGILPAVVTAFYIF</sequence>